<evidence type="ECO:0000256" key="5">
    <source>
        <dbReference type="ARBA" id="ARBA00023251"/>
    </source>
</evidence>
<keyword evidence="6" id="KW-1003">Cell membrane</keyword>
<name>A0A1Q8CLN3_9PSEU</name>
<feature type="transmembrane region" description="Helical" evidence="6">
    <location>
        <begin position="227"/>
        <end position="247"/>
    </location>
</feature>
<evidence type="ECO:0000256" key="4">
    <source>
        <dbReference type="ARBA" id="ARBA00023136"/>
    </source>
</evidence>
<dbReference type="PANTHER" id="PTHR43229">
    <property type="entry name" value="NODULATION PROTEIN J"/>
    <property type="match status" value="1"/>
</dbReference>
<dbReference type="GO" id="GO:0046677">
    <property type="term" value="P:response to antibiotic"/>
    <property type="evidence" value="ECO:0007669"/>
    <property type="project" value="UniProtKB-KW"/>
</dbReference>
<comment type="similarity">
    <text evidence="6">Belongs to the ABC-2 integral membrane protein family.</text>
</comment>
<evidence type="ECO:0000256" key="6">
    <source>
        <dbReference type="RuleBase" id="RU361157"/>
    </source>
</evidence>
<dbReference type="PROSITE" id="PS51012">
    <property type="entry name" value="ABC_TM2"/>
    <property type="match status" value="1"/>
</dbReference>
<sequence>MLRETWLVFRRHTAVSLRSPAWVIIGIIQPVLYLVLFGPLMEKIVANTPGFPPGDAWQILTPGLLVQLGLFGSMFAGFALLADISTGVLERMRVTPVRRLALLLGRVLHDMVQLLVQAVLLVVLAALVFGLRAPLAGVALCLVMVALLGICLSSCSYAVAAILRSEETFPPVLTSVSVPLLLLTGILVPITMDLAPRWLYVLSRINPFAHVMDAERAAFRGEYSVDALLTGSVVLCVVTVLAVWWGARTFHRENA</sequence>
<dbReference type="PIRSF" id="PIRSF006648">
    <property type="entry name" value="DrrB"/>
    <property type="match status" value="1"/>
</dbReference>
<evidence type="ECO:0000256" key="1">
    <source>
        <dbReference type="ARBA" id="ARBA00004141"/>
    </source>
</evidence>
<feature type="transmembrane region" description="Helical" evidence="6">
    <location>
        <begin position="60"/>
        <end position="82"/>
    </location>
</feature>
<evidence type="ECO:0000313" key="9">
    <source>
        <dbReference type="Proteomes" id="UP000185596"/>
    </source>
</evidence>
<protein>
    <recommendedName>
        <fullName evidence="6">Transport permease protein</fullName>
    </recommendedName>
</protein>
<dbReference type="STRING" id="1912961.BU204_22545"/>
<dbReference type="EMBL" id="MSIE01000043">
    <property type="protein sequence ID" value="OLF15253.1"/>
    <property type="molecule type" value="Genomic_DNA"/>
</dbReference>
<feature type="domain" description="ABC transmembrane type-2" evidence="7">
    <location>
        <begin position="21"/>
        <end position="253"/>
    </location>
</feature>
<dbReference type="Proteomes" id="UP000185596">
    <property type="component" value="Unassembled WGS sequence"/>
</dbReference>
<dbReference type="GO" id="GO:0043190">
    <property type="term" value="C:ATP-binding cassette (ABC) transporter complex"/>
    <property type="evidence" value="ECO:0007669"/>
    <property type="project" value="InterPro"/>
</dbReference>
<accession>A0A1Q8CLN3</accession>
<keyword evidence="6" id="KW-0813">Transport</keyword>
<keyword evidence="2 6" id="KW-0812">Transmembrane</keyword>
<gene>
    <name evidence="8" type="ORF">BU204_22545</name>
</gene>
<dbReference type="PANTHER" id="PTHR43229:SF2">
    <property type="entry name" value="NODULATION PROTEIN J"/>
    <property type="match status" value="1"/>
</dbReference>
<proteinExistence type="inferred from homology"/>
<dbReference type="AlphaFoldDB" id="A0A1Q8CLN3"/>
<dbReference type="GO" id="GO:0140359">
    <property type="term" value="F:ABC-type transporter activity"/>
    <property type="evidence" value="ECO:0007669"/>
    <property type="project" value="InterPro"/>
</dbReference>
<dbReference type="Pfam" id="PF01061">
    <property type="entry name" value="ABC2_membrane"/>
    <property type="match status" value="1"/>
</dbReference>
<dbReference type="InterPro" id="IPR000412">
    <property type="entry name" value="ABC_2_transport"/>
</dbReference>
<comment type="subcellular location">
    <subcellularLocation>
        <location evidence="6">Cell membrane</location>
        <topology evidence="6">Multi-pass membrane protein</topology>
    </subcellularLocation>
    <subcellularLocation>
        <location evidence="1">Membrane</location>
        <topology evidence="1">Multi-pass membrane protein</topology>
    </subcellularLocation>
</comment>
<feature type="transmembrane region" description="Helical" evidence="6">
    <location>
        <begin position="135"/>
        <end position="160"/>
    </location>
</feature>
<feature type="transmembrane region" description="Helical" evidence="6">
    <location>
        <begin position="172"/>
        <end position="192"/>
    </location>
</feature>
<keyword evidence="9" id="KW-1185">Reference proteome</keyword>
<comment type="caution">
    <text evidence="8">The sequence shown here is derived from an EMBL/GenBank/DDBJ whole genome shotgun (WGS) entry which is preliminary data.</text>
</comment>
<feature type="transmembrane region" description="Helical" evidence="6">
    <location>
        <begin position="21"/>
        <end position="40"/>
    </location>
</feature>
<dbReference type="PRINTS" id="PR00164">
    <property type="entry name" value="ABC2TRNSPORT"/>
</dbReference>
<dbReference type="InterPro" id="IPR051784">
    <property type="entry name" value="Nod_factor_ABC_transporter"/>
</dbReference>
<feature type="transmembrane region" description="Helical" evidence="6">
    <location>
        <begin position="103"/>
        <end position="129"/>
    </location>
</feature>
<organism evidence="8 9">
    <name type="scientific">Actinophytocola xanthii</name>
    <dbReference type="NCBI Taxonomy" id="1912961"/>
    <lineage>
        <taxon>Bacteria</taxon>
        <taxon>Bacillati</taxon>
        <taxon>Actinomycetota</taxon>
        <taxon>Actinomycetes</taxon>
        <taxon>Pseudonocardiales</taxon>
        <taxon>Pseudonocardiaceae</taxon>
    </lineage>
</organism>
<keyword evidence="5" id="KW-0046">Antibiotic resistance</keyword>
<evidence type="ECO:0000259" key="7">
    <source>
        <dbReference type="PROSITE" id="PS51012"/>
    </source>
</evidence>
<keyword evidence="4 6" id="KW-0472">Membrane</keyword>
<dbReference type="InterPro" id="IPR013525">
    <property type="entry name" value="ABC2_TM"/>
</dbReference>
<evidence type="ECO:0000256" key="3">
    <source>
        <dbReference type="ARBA" id="ARBA00022989"/>
    </source>
</evidence>
<dbReference type="RefSeq" id="WP_075127722.1">
    <property type="nucleotide sequence ID" value="NZ_MSIE01000043.1"/>
</dbReference>
<evidence type="ECO:0000256" key="2">
    <source>
        <dbReference type="ARBA" id="ARBA00022692"/>
    </source>
</evidence>
<reference evidence="8 9" key="1">
    <citation type="submission" date="2016-12" db="EMBL/GenBank/DDBJ databases">
        <title>The draft genome sequence of Actinophytocola sp. 11-183.</title>
        <authorList>
            <person name="Wang W."/>
            <person name="Yuan L."/>
        </authorList>
    </citation>
    <scope>NUCLEOTIDE SEQUENCE [LARGE SCALE GENOMIC DNA]</scope>
    <source>
        <strain evidence="8 9">11-183</strain>
    </source>
</reference>
<keyword evidence="3 6" id="KW-1133">Transmembrane helix</keyword>
<dbReference type="OrthoDB" id="9255971at2"/>
<dbReference type="InterPro" id="IPR047817">
    <property type="entry name" value="ABC2_TM_bact-type"/>
</dbReference>
<evidence type="ECO:0000313" key="8">
    <source>
        <dbReference type="EMBL" id="OLF15253.1"/>
    </source>
</evidence>